<feature type="region of interest" description="Disordered" evidence="1">
    <location>
        <begin position="225"/>
        <end position="276"/>
    </location>
</feature>
<comment type="caution">
    <text evidence="2">The sequence shown here is derived from an EMBL/GenBank/DDBJ whole genome shotgun (WGS) entry which is preliminary data.</text>
</comment>
<organism evidence="2 3">
    <name type="scientific">Trichinella spiralis</name>
    <name type="common">Trichina worm</name>
    <dbReference type="NCBI Taxonomy" id="6334"/>
    <lineage>
        <taxon>Eukaryota</taxon>
        <taxon>Metazoa</taxon>
        <taxon>Ecdysozoa</taxon>
        <taxon>Nematoda</taxon>
        <taxon>Enoplea</taxon>
        <taxon>Dorylaimia</taxon>
        <taxon>Trichinellida</taxon>
        <taxon>Trichinellidae</taxon>
        <taxon>Trichinella</taxon>
    </lineage>
</organism>
<dbReference type="Proteomes" id="UP001558632">
    <property type="component" value="Unassembled WGS sequence"/>
</dbReference>
<dbReference type="EMBL" id="JBEUSY010000142">
    <property type="protein sequence ID" value="KAL1244119.1"/>
    <property type="molecule type" value="Genomic_DNA"/>
</dbReference>
<sequence length="350" mass="40219">MSNEKEREELCACCCDLALCQKRYYLYSTVRCVNGSGNGRWCWLVWNDVQVETKSNSNIYYRDGSSWLVRGACAKEWYENGEEETPERGRHGRVNFCSKIFENCRADQQQTLGQFGDQERGQQHDQHRCASVVVAQGSVYGARAHPLPTETSLAQQVQQHADEQTLEDARDHFERNPIAPEGELEQEPVVLLRERRYAGHVEGGHFGRIGDGGVFRRPALFYSKREHGRDVEQQGDQKNGNGISGRRPRRTVPQTPAQSPAYRIDADTGQQYGQPDAGRVQHYRSVRMEQHEYCPVEHARRRRLMEVGDLRQREHQFHARSGQNDDVDQVEQHSQRTDETAQVRMHAVVA</sequence>
<evidence type="ECO:0000313" key="2">
    <source>
        <dbReference type="EMBL" id="KAL1244119.1"/>
    </source>
</evidence>
<evidence type="ECO:0000313" key="3">
    <source>
        <dbReference type="Proteomes" id="UP001558632"/>
    </source>
</evidence>
<protein>
    <submittedName>
        <fullName evidence="2">Uncharacterized protein</fullName>
    </submittedName>
</protein>
<name>A0ABR3KX05_TRISP</name>
<proteinExistence type="predicted"/>
<keyword evidence="3" id="KW-1185">Reference proteome</keyword>
<gene>
    <name evidence="2" type="ORF">TSPI_00286</name>
</gene>
<feature type="compositionally biased region" description="Basic and acidic residues" evidence="1">
    <location>
        <begin position="330"/>
        <end position="341"/>
    </location>
</feature>
<evidence type="ECO:0000256" key="1">
    <source>
        <dbReference type="SAM" id="MobiDB-lite"/>
    </source>
</evidence>
<reference evidence="2 3" key="1">
    <citation type="submission" date="2024-07" db="EMBL/GenBank/DDBJ databases">
        <title>Enhanced genomic and transcriptomic resources for Trichinella pseudospiralis and T. spiralis underpin the discovery of pronounced molecular differences between stages and species.</title>
        <authorList>
            <person name="Pasi K.K."/>
            <person name="La Rosa G."/>
            <person name="Gomez-Morales M.A."/>
            <person name="Tosini F."/>
            <person name="Sumanam S."/>
            <person name="Young N.D."/>
            <person name="Chang B.C."/>
            <person name="Robin G.B."/>
        </authorList>
    </citation>
    <scope>NUCLEOTIDE SEQUENCE [LARGE SCALE GENOMIC DNA]</scope>
    <source>
        <strain evidence="2">ISS534</strain>
    </source>
</reference>
<accession>A0ABR3KX05</accession>
<feature type="region of interest" description="Disordered" evidence="1">
    <location>
        <begin position="315"/>
        <end position="350"/>
    </location>
</feature>